<gene>
    <name evidence="2" type="ORF">THASP1DRAFT_30059</name>
</gene>
<protein>
    <submittedName>
        <fullName evidence="2">Uncharacterized protein</fullName>
    </submittedName>
</protein>
<sequence length="179" mass="19202">MIFCASLLRYSRARVQEKDQKVQQQQQQQQQQAPPPQQQQPMPRDDMDSRDRRMMPNSGGRAGMASGGMPQHSSSRGLKMPGSGMSRPAPTGNSSFVPQQRMGGMSGASRRKVLNPEEMGGPSAGGNDYGINSSRMAASGAHRSGAHRGASPGPGFKSILTRQKDPSGADGAHYNMYRG</sequence>
<dbReference type="Proteomes" id="UP000271241">
    <property type="component" value="Unassembled WGS sequence"/>
</dbReference>
<organism evidence="2 3">
    <name type="scientific">Thamnocephalis sphaerospora</name>
    <dbReference type="NCBI Taxonomy" id="78915"/>
    <lineage>
        <taxon>Eukaryota</taxon>
        <taxon>Fungi</taxon>
        <taxon>Fungi incertae sedis</taxon>
        <taxon>Zoopagomycota</taxon>
        <taxon>Zoopagomycotina</taxon>
        <taxon>Zoopagomycetes</taxon>
        <taxon>Zoopagales</taxon>
        <taxon>Sigmoideomycetaceae</taxon>
        <taxon>Thamnocephalis</taxon>
    </lineage>
</organism>
<proteinExistence type="predicted"/>
<evidence type="ECO:0000313" key="3">
    <source>
        <dbReference type="Proteomes" id="UP000271241"/>
    </source>
</evidence>
<accession>A0A4P9XQF7</accession>
<name>A0A4P9XQF7_9FUNG</name>
<reference evidence="3" key="1">
    <citation type="journal article" date="2018" name="Nat. Microbiol.">
        <title>Leveraging single-cell genomics to expand the fungal tree of life.</title>
        <authorList>
            <person name="Ahrendt S.R."/>
            <person name="Quandt C.A."/>
            <person name="Ciobanu D."/>
            <person name="Clum A."/>
            <person name="Salamov A."/>
            <person name="Andreopoulos B."/>
            <person name="Cheng J.F."/>
            <person name="Woyke T."/>
            <person name="Pelin A."/>
            <person name="Henrissat B."/>
            <person name="Reynolds N.K."/>
            <person name="Benny G.L."/>
            <person name="Smith M.E."/>
            <person name="James T.Y."/>
            <person name="Grigoriev I.V."/>
        </authorList>
    </citation>
    <scope>NUCLEOTIDE SEQUENCE [LARGE SCALE GENOMIC DNA]</scope>
    <source>
        <strain evidence="3">RSA 1356</strain>
    </source>
</reference>
<dbReference type="OrthoDB" id="10517987at2759"/>
<feature type="compositionally biased region" description="Low complexity" evidence="1">
    <location>
        <begin position="23"/>
        <end position="32"/>
    </location>
</feature>
<evidence type="ECO:0000256" key="1">
    <source>
        <dbReference type="SAM" id="MobiDB-lite"/>
    </source>
</evidence>
<dbReference type="AlphaFoldDB" id="A0A4P9XQF7"/>
<feature type="compositionally biased region" description="Basic and acidic residues" evidence="1">
    <location>
        <begin position="43"/>
        <end position="54"/>
    </location>
</feature>
<evidence type="ECO:0000313" key="2">
    <source>
        <dbReference type="EMBL" id="RKP08142.1"/>
    </source>
</evidence>
<keyword evidence="3" id="KW-1185">Reference proteome</keyword>
<dbReference type="EMBL" id="KZ992633">
    <property type="protein sequence ID" value="RKP08142.1"/>
    <property type="molecule type" value="Genomic_DNA"/>
</dbReference>
<feature type="region of interest" description="Disordered" evidence="1">
    <location>
        <begin position="15"/>
        <end position="179"/>
    </location>
</feature>